<keyword evidence="1" id="KW-0479">Metal-binding</keyword>
<dbReference type="HAMAP" id="MF_04031">
    <property type="entry name" value="HSV_DUT"/>
    <property type="match status" value="1"/>
</dbReference>
<dbReference type="SMR" id="A0A6M4EHL8"/>
<accession>A0A6M4EHL8</accession>
<dbReference type="EMBL" id="MN913973">
    <property type="protein sequence ID" value="QJQ80239.1"/>
    <property type="molecule type" value="Genomic_DNA"/>
</dbReference>
<keyword evidence="3" id="KW-0460">Magnesium</keyword>
<dbReference type="InterPro" id="IPR036157">
    <property type="entry name" value="dUTPase-like_sf"/>
</dbReference>
<reference evidence="8" key="1">
    <citation type="submission" date="2020-01" db="EMBL/GenBank/DDBJ databases">
        <authorList>
            <person name="Rezuchova I."/>
            <person name="Hyblova M."/>
            <person name="Kudelova M."/>
            <person name="Bohmer M."/>
            <person name="Budis J."/>
            <person name="Szemes T."/>
        </authorList>
    </citation>
    <scope>NUCLEOTIDE SEQUENCE</scope>
    <source>
        <strain evidence="8">4556</strain>
        <strain evidence="7">72</strain>
    </source>
</reference>
<name>A0A6M4EHL8_9BETA</name>
<gene>
    <name evidence="8" type="primary">GAMMAHV.ORF54</name>
    <name evidence="8" type="ORF">MuHV4gp52</name>
</gene>
<feature type="domain" description="dUTPase-like" evidence="6">
    <location>
        <begin position="133"/>
        <end position="234"/>
    </location>
</feature>
<dbReference type="GO" id="GO:0046872">
    <property type="term" value="F:metal ion binding"/>
    <property type="evidence" value="ECO:0007669"/>
    <property type="project" value="UniProtKB-KW"/>
</dbReference>
<evidence type="ECO:0000256" key="1">
    <source>
        <dbReference type="ARBA" id="ARBA00022723"/>
    </source>
</evidence>
<evidence type="ECO:0000256" key="2">
    <source>
        <dbReference type="ARBA" id="ARBA00022801"/>
    </source>
</evidence>
<dbReference type="InterPro" id="IPR029054">
    <property type="entry name" value="dUTPase-like"/>
</dbReference>
<evidence type="ECO:0000259" key="6">
    <source>
        <dbReference type="Pfam" id="PF00692"/>
    </source>
</evidence>
<dbReference type="EMBL" id="MN913974">
    <property type="protein sequence ID" value="QJQ80311.1"/>
    <property type="molecule type" value="Genomic_DNA"/>
</dbReference>
<sequence length="299" mass="32658">MKVEYSFVPKHFLECTHGWALTTQGTDLDPGTRLKFQNITPISVQPSEGTKVPLGLFIQKTSGFPLILNAICANSLVTGHTGLIDPGYRGEISVILATAAQSTVEIQPGQLTIYILPVSYTVPVITDDHLLKNPVYDEDAGFDFRASEDLCLLPKTRHTFQFDLTHLSGIAPEFTPVVLGRSGIACRGILVTPTGINMAEKFSLTLHNLTTEPIIIPQGIRIAQIVFISKSYSPSLLQLLTSKECSMDIPGLAVVQFIRVPHEAADKSEIAEEKNRRYSKQRPGKPSREGRGFGSSGVN</sequence>
<evidence type="ECO:0000313" key="8">
    <source>
        <dbReference type="EMBL" id="QJQ80311.1"/>
    </source>
</evidence>
<proteinExistence type="inferred from homology"/>
<dbReference type="InterPro" id="IPR034745">
    <property type="entry name" value="HSV_DUT"/>
</dbReference>
<dbReference type="GO" id="GO:0046080">
    <property type="term" value="P:dUTP metabolic process"/>
    <property type="evidence" value="ECO:0007669"/>
    <property type="project" value="InterPro"/>
</dbReference>
<evidence type="ECO:0000256" key="4">
    <source>
        <dbReference type="ARBA" id="ARBA00023080"/>
    </source>
</evidence>
<evidence type="ECO:0000313" key="7">
    <source>
        <dbReference type="EMBL" id="QJQ80239.1"/>
    </source>
</evidence>
<evidence type="ECO:0000256" key="3">
    <source>
        <dbReference type="ARBA" id="ARBA00022842"/>
    </source>
</evidence>
<keyword evidence="4" id="KW-0546">Nucleotide metabolism</keyword>
<dbReference type="Pfam" id="PF00692">
    <property type="entry name" value="dUTPase"/>
    <property type="match status" value="1"/>
</dbReference>
<keyword evidence="2" id="KW-0378">Hydrolase</keyword>
<protein>
    <submittedName>
        <fullName evidence="8">dUTPase</fullName>
    </submittedName>
</protein>
<organism evidence="8">
    <name type="scientific">Murine herpesvirus</name>
    <dbReference type="NCBI Taxonomy" id="1431748"/>
    <lineage>
        <taxon>Viruses</taxon>
        <taxon>Duplodnaviria</taxon>
        <taxon>Heunggongvirae</taxon>
        <taxon>Peploviricota</taxon>
        <taxon>Herviviricetes</taxon>
        <taxon>Herpesvirales</taxon>
        <taxon>Orthoherpesviridae</taxon>
        <taxon>Betaherpesvirinae</taxon>
        <taxon>Muromegalovirus</taxon>
    </lineage>
</organism>
<dbReference type="Gene3D" id="2.70.40.10">
    <property type="match status" value="2"/>
</dbReference>
<evidence type="ECO:0000256" key="5">
    <source>
        <dbReference type="SAM" id="MobiDB-lite"/>
    </source>
</evidence>
<dbReference type="GO" id="GO:0004170">
    <property type="term" value="F:dUTP diphosphatase activity"/>
    <property type="evidence" value="ECO:0007669"/>
    <property type="project" value="InterPro"/>
</dbReference>
<feature type="region of interest" description="Disordered" evidence="5">
    <location>
        <begin position="268"/>
        <end position="299"/>
    </location>
</feature>
<dbReference type="SUPFAM" id="SSF51283">
    <property type="entry name" value="dUTPase-like"/>
    <property type="match status" value="2"/>
</dbReference>